<dbReference type="AlphaFoldDB" id="A0A8H6F5I3"/>
<accession>A0A8H6F5I3</accession>
<keyword evidence="2" id="KW-0167">Capsid protein</keyword>
<feature type="domain" description="UDENN FLCN/SMCR8-type" evidence="1">
    <location>
        <begin position="1"/>
        <end position="136"/>
    </location>
</feature>
<dbReference type="EMBL" id="JABWAD010000022">
    <property type="protein sequence ID" value="KAF6070601.1"/>
    <property type="molecule type" value="Genomic_DNA"/>
</dbReference>
<keyword evidence="2" id="KW-0946">Virion</keyword>
<name>A0A8H6F5I3_CANAX</name>
<dbReference type="Pfam" id="PF11704">
    <property type="entry name" value="Folliculin"/>
    <property type="match status" value="1"/>
</dbReference>
<sequence length="136" mass="15676">MKSLSVETMSDLSKPMFYGDAINGYCINQIFKVEDLNARGGERKYSLMVISDNESELLMRWEIVSIYFNVVIELIQKKVAKANQVKQSESNNSSNNFEYLRRSLIKPKSLTELTNDNEIFVRIHLCVTEMLKDILG</sequence>
<dbReference type="PANTHER" id="PTHR31441">
    <property type="entry name" value="FOLLICULIN FAMILY MEMBER"/>
    <property type="match status" value="1"/>
</dbReference>
<dbReference type="InterPro" id="IPR037520">
    <property type="entry name" value="Folliculin/SMCR8_longin"/>
</dbReference>
<dbReference type="GO" id="GO:1904263">
    <property type="term" value="P:positive regulation of TORC1 signaling"/>
    <property type="evidence" value="ECO:0007669"/>
    <property type="project" value="TreeGrafter"/>
</dbReference>
<dbReference type="InterPro" id="IPR037521">
    <property type="entry name" value="FLCN/SMCR8_DENN"/>
</dbReference>
<organism evidence="2 3">
    <name type="scientific">Candida albicans</name>
    <name type="common">Yeast</name>
    <dbReference type="NCBI Taxonomy" id="5476"/>
    <lineage>
        <taxon>Eukaryota</taxon>
        <taxon>Fungi</taxon>
        <taxon>Dikarya</taxon>
        <taxon>Ascomycota</taxon>
        <taxon>Saccharomycotina</taxon>
        <taxon>Pichiomycetes</taxon>
        <taxon>Debaryomycetaceae</taxon>
        <taxon>Candida/Lodderomyces clade</taxon>
        <taxon>Candida</taxon>
    </lineage>
</organism>
<evidence type="ECO:0000259" key="1">
    <source>
        <dbReference type="PROSITE" id="PS51834"/>
    </source>
</evidence>
<comment type="caution">
    <text evidence="2">The sequence shown here is derived from an EMBL/GenBank/DDBJ whole genome shotgun (WGS) entry which is preliminary data.</text>
</comment>
<gene>
    <name evidence="2" type="ORF">FOB64_001706</name>
</gene>
<dbReference type="GO" id="GO:0005829">
    <property type="term" value="C:cytosol"/>
    <property type="evidence" value="ECO:0007669"/>
    <property type="project" value="TreeGrafter"/>
</dbReference>
<dbReference type="InterPro" id="IPR021713">
    <property type="entry name" value="Folliculin"/>
</dbReference>
<protein>
    <submittedName>
        <fullName evidence="2">Vesicle coat protein involved in Golgi to plasma membrane transport family protein</fullName>
    </submittedName>
</protein>
<evidence type="ECO:0000313" key="3">
    <source>
        <dbReference type="Proteomes" id="UP000536275"/>
    </source>
</evidence>
<dbReference type="Proteomes" id="UP000536275">
    <property type="component" value="Unassembled WGS sequence"/>
</dbReference>
<evidence type="ECO:0000313" key="2">
    <source>
        <dbReference type="EMBL" id="KAF6070601.1"/>
    </source>
</evidence>
<dbReference type="GO" id="GO:0005096">
    <property type="term" value="F:GTPase activator activity"/>
    <property type="evidence" value="ECO:0007669"/>
    <property type="project" value="InterPro"/>
</dbReference>
<dbReference type="PROSITE" id="PS51834">
    <property type="entry name" value="DENN_FLCN_SMCR8"/>
    <property type="match status" value="1"/>
</dbReference>
<reference evidence="2 3" key="1">
    <citation type="submission" date="2020-03" db="EMBL/GenBank/DDBJ databases">
        <title>FDA dAtabase for Regulatory Grade micrObial Sequences (FDA-ARGOS): Supporting development and validation of Infectious Disease Dx tests.</title>
        <authorList>
            <person name="Campos J."/>
            <person name="Goldberg B."/>
            <person name="Tallon L."/>
            <person name="Sadzewicz L."/>
            <person name="Vavikolanu K."/>
            <person name="Mehta A."/>
            <person name="Aluvathingal J."/>
            <person name="Nadendla S."/>
            <person name="Nandy P."/>
            <person name="Geyer C."/>
            <person name="Yan Y."/>
            <person name="Sichtig H."/>
        </authorList>
    </citation>
    <scope>NUCLEOTIDE SEQUENCE [LARGE SCALE GENOMIC DNA]</scope>
    <source>
        <strain evidence="2 3">FDAARGOS_656</strain>
    </source>
</reference>
<dbReference type="PANTHER" id="PTHR31441:SF2">
    <property type="entry name" value="FOLLICULIN"/>
    <property type="match status" value="1"/>
</dbReference>
<proteinExistence type="predicted"/>